<feature type="compositionally biased region" description="Basic and acidic residues" evidence="1">
    <location>
        <begin position="89"/>
        <end position="101"/>
    </location>
</feature>
<dbReference type="AlphaFoldDB" id="A0A7S4BMM1"/>
<dbReference type="EMBL" id="HBIZ01036651">
    <property type="protein sequence ID" value="CAE0770752.1"/>
    <property type="molecule type" value="Transcribed_RNA"/>
</dbReference>
<accession>A0A7S4BMM1</accession>
<sequence length="167" mass="19140">MQAARAARRRRAAVRRKEKYGEQHERPAPRTQGKSRPGRARVGREVGWALAILALAVSSGGPRDASRARRARATRAHGHRKRTTLARRFSGDDADSARRSSEIGATATLWIRPPRLFSDVVFEAVSIVMAEKRERERERERGREREREREAQMSKQVVEEECRRTSE</sequence>
<feature type="region of interest" description="Disordered" evidence="1">
    <location>
        <begin position="59"/>
        <end position="103"/>
    </location>
</feature>
<feature type="compositionally biased region" description="Basic residues" evidence="1">
    <location>
        <begin position="1"/>
        <end position="18"/>
    </location>
</feature>
<feature type="compositionally biased region" description="Basic residues" evidence="1">
    <location>
        <begin position="68"/>
        <end position="85"/>
    </location>
</feature>
<proteinExistence type="predicted"/>
<gene>
    <name evidence="2" type="ORF">PCAR00345_LOCUS23364</name>
</gene>
<name>A0A7S4BMM1_CHRCT</name>
<feature type="compositionally biased region" description="Basic and acidic residues" evidence="1">
    <location>
        <begin position="19"/>
        <end position="28"/>
    </location>
</feature>
<protein>
    <submittedName>
        <fullName evidence="2">Uncharacterized protein</fullName>
    </submittedName>
</protein>
<organism evidence="2">
    <name type="scientific">Chrysotila carterae</name>
    <name type="common">Marine alga</name>
    <name type="synonym">Syracosphaera carterae</name>
    <dbReference type="NCBI Taxonomy" id="13221"/>
    <lineage>
        <taxon>Eukaryota</taxon>
        <taxon>Haptista</taxon>
        <taxon>Haptophyta</taxon>
        <taxon>Prymnesiophyceae</taxon>
        <taxon>Isochrysidales</taxon>
        <taxon>Isochrysidaceae</taxon>
        <taxon>Chrysotila</taxon>
    </lineage>
</organism>
<feature type="region of interest" description="Disordered" evidence="1">
    <location>
        <begin position="1"/>
        <end position="41"/>
    </location>
</feature>
<evidence type="ECO:0000256" key="1">
    <source>
        <dbReference type="SAM" id="MobiDB-lite"/>
    </source>
</evidence>
<reference evidence="2" key="1">
    <citation type="submission" date="2021-01" db="EMBL/GenBank/DDBJ databases">
        <authorList>
            <person name="Corre E."/>
            <person name="Pelletier E."/>
            <person name="Niang G."/>
            <person name="Scheremetjew M."/>
            <person name="Finn R."/>
            <person name="Kale V."/>
            <person name="Holt S."/>
            <person name="Cochrane G."/>
            <person name="Meng A."/>
            <person name="Brown T."/>
            <person name="Cohen L."/>
        </authorList>
    </citation>
    <scope>NUCLEOTIDE SEQUENCE</scope>
    <source>
        <strain evidence="2">CCMP645</strain>
    </source>
</reference>
<evidence type="ECO:0000313" key="2">
    <source>
        <dbReference type="EMBL" id="CAE0770752.1"/>
    </source>
</evidence>
<feature type="region of interest" description="Disordered" evidence="1">
    <location>
        <begin position="132"/>
        <end position="167"/>
    </location>
</feature>